<name>B9KYP0_THERP</name>
<gene>
    <name evidence="2" type="ordered locus">trd_0589</name>
</gene>
<evidence type="ECO:0000313" key="2">
    <source>
        <dbReference type="EMBL" id="ACM05002.1"/>
    </source>
</evidence>
<dbReference type="GO" id="GO:0015074">
    <property type="term" value="P:DNA integration"/>
    <property type="evidence" value="ECO:0007669"/>
    <property type="project" value="InterPro"/>
</dbReference>
<organism evidence="2 3">
    <name type="scientific">Thermomicrobium roseum (strain ATCC 27502 / DSM 5159 / P-2)</name>
    <dbReference type="NCBI Taxonomy" id="309801"/>
    <lineage>
        <taxon>Bacteria</taxon>
        <taxon>Pseudomonadati</taxon>
        <taxon>Thermomicrobiota</taxon>
        <taxon>Thermomicrobia</taxon>
        <taxon>Thermomicrobiales</taxon>
        <taxon>Thermomicrobiaceae</taxon>
        <taxon>Thermomicrobium</taxon>
    </lineage>
</organism>
<proteinExistence type="predicted"/>
<dbReference type="InterPro" id="IPR013762">
    <property type="entry name" value="Integrase-like_cat_sf"/>
</dbReference>
<evidence type="ECO:0000313" key="3">
    <source>
        <dbReference type="Proteomes" id="UP000000447"/>
    </source>
</evidence>
<dbReference type="GO" id="GO:0006310">
    <property type="term" value="P:DNA recombination"/>
    <property type="evidence" value="ECO:0007669"/>
    <property type="project" value="UniProtKB-KW"/>
</dbReference>
<evidence type="ECO:0000256" key="1">
    <source>
        <dbReference type="ARBA" id="ARBA00023172"/>
    </source>
</evidence>
<dbReference type="InterPro" id="IPR011010">
    <property type="entry name" value="DNA_brk_join_enz"/>
</dbReference>
<reference evidence="2 3" key="1">
    <citation type="journal article" date="2009" name="PLoS ONE">
        <title>Complete genome sequence of the aerobic CO-oxidizing thermophile Thermomicrobium roseum.</title>
        <authorList>
            <person name="Wu D."/>
            <person name="Raymond J."/>
            <person name="Wu M."/>
            <person name="Chatterji S."/>
            <person name="Ren Q."/>
            <person name="Graham J.E."/>
            <person name="Bryant D.A."/>
            <person name="Robb F."/>
            <person name="Colman A."/>
            <person name="Tallon L.J."/>
            <person name="Badger J.H."/>
            <person name="Madupu R."/>
            <person name="Ward N.L."/>
            <person name="Eisen J.A."/>
        </authorList>
    </citation>
    <scope>NUCLEOTIDE SEQUENCE [LARGE SCALE GENOMIC DNA]</scope>
    <source>
        <strain evidence="3">ATCC 27502 / DSM 5159 / P-2</strain>
    </source>
</reference>
<dbReference type="GO" id="GO:0003677">
    <property type="term" value="F:DNA binding"/>
    <property type="evidence" value="ECO:0007669"/>
    <property type="project" value="InterPro"/>
</dbReference>
<sequence length="51" mass="5482">MAPAGPGRARGNPWSLVFTTHLGSPVSARNVTCIFHLLCQQAGVPPIRFHD</sequence>
<protein>
    <submittedName>
        <fullName evidence="2">Putative integrase</fullName>
    </submittedName>
</protein>
<keyword evidence="3" id="KW-1185">Reference proteome</keyword>
<dbReference type="Proteomes" id="UP000000447">
    <property type="component" value="Chromosome"/>
</dbReference>
<dbReference type="Gene3D" id="1.10.443.10">
    <property type="entry name" value="Intergrase catalytic core"/>
    <property type="match status" value="1"/>
</dbReference>
<dbReference type="HOGENOM" id="CLU_3104905_0_0_0"/>
<dbReference type="KEGG" id="tro:trd_0589"/>
<accession>B9KYP0</accession>
<dbReference type="AlphaFoldDB" id="B9KYP0"/>
<dbReference type="EMBL" id="CP001275">
    <property type="protein sequence ID" value="ACM05002.1"/>
    <property type="molecule type" value="Genomic_DNA"/>
</dbReference>
<dbReference type="SUPFAM" id="SSF56349">
    <property type="entry name" value="DNA breaking-rejoining enzymes"/>
    <property type="match status" value="1"/>
</dbReference>
<keyword evidence="1" id="KW-0233">DNA recombination</keyword>